<sequence>MYSSAGCPHSSALNPTPTKESNFRNAQVVIALSKWPQYGTSRYGSPWCIYNRRGLMISVQALVVARGPKYEKAISAYQQQTQSHCQAQASTSHAQPADASTSTTPPAPGTTTTTTTAGATTPQSPPIPWWAQIVLFLCCASPPHANGHGYSQRCSIWTTTSPLLLVILYFIPSVMSFSTSAIFAVRLVQCVELDNVDCHKRRTVYFACFPLSRHSFSLLWSGLNRSLLQRPKPSENGITTVKQIVCVILDLVIKDTV</sequence>
<proteinExistence type="predicted"/>
<accession>A0A9P7A7X7</accession>
<feature type="region of interest" description="Disordered" evidence="1">
    <location>
        <begin position="85"/>
        <end position="123"/>
    </location>
</feature>
<name>A0A9P7A7X7_9AGAM</name>
<gene>
    <name evidence="3" type="ORF">EV702DRAFT_1191554</name>
</gene>
<dbReference type="OrthoDB" id="2690914at2759"/>
<feature type="transmembrane region" description="Helical" evidence="2">
    <location>
        <begin position="163"/>
        <end position="184"/>
    </location>
</feature>
<dbReference type="EMBL" id="JABBWD010000002">
    <property type="protein sequence ID" value="KAG1783116.1"/>
    <property type="molecule type" value="Genomic_DNA"/>
</dbReference>
<evidence type="ECO:0000313" key="4">
    <source>
        <dbReference type="Proteomes" id="UP000714275"/>
    </source>
</evidence>
<keyword evidence="4" id="KW-1185">Reference proteome</keyword>
<feature type="compositionally biased region" description="Low complexity" evidence="1">
    <location>
        <begin position="85"/>
        <end position="122"/>
    </location>
</feature>
<evidence type="ECO:0000256" key="2">
    <source>
        <dbReference type="SAM" id="Phobius"/>
    </source>
</evidence>
<dbReference type="Proteomes" id="UP000714275">
    <property type="component" value="Unassembled WGS sequence"/>
</dbReference>
<evidence type="ECO:0000256" key="1">
    <source>
        <dbReference type="SAM" id="MobiDB-lite"/>
    </source>
</evidence>
<reference evidence="3" key="1">
    <citation type="journal article" date="2020" name="New Phytol.">
        <title>Comparative genomics reveals dynamic genome evolution in host specialist ectomycorrhizal fungi.</title>
        <authorList>
            <person name="Lofgren L.A."/>
            <person name="Nguyen N.H."/>
            <person name="Vilgalys R."/>
            <person name="Ruytinx J."/>
            <person name="Liao H.L."/>
            <person name="Branco S."/>
            <person name="Kuo A."/>
            <person name="LaButti K."/>
            <person name="Lipzen A."/>
            <person name="Andreopoulos W."/>
            <person name="Pangilinan J."/>
            <person name="Riley R."/>
            <person name="Hundley H."/>
            <person name="Na H."/>
            <person name="Barry K."/>
            <person name="Grigoriev I.V."/>
            <person name="Stajich J.E."/>
            <person name="Kennedy P.G."/>
        </authorList>
    </citation>
    <scope>NUCLEOTIDE SEQUENCE</scope>
    <source>
        <strain evidence="3">DOB743</strain>
    </source>
</reference>
<comment type="caution">
    <text evidence="3">The sequence shown here is derived from an EMBL/GenBank/DDBJ whole genome shotgun (WGS) entry which is preliminary data.</text>
</comment>
<keyword evidence="2" id="KW-0812">Transmembrane</keyword>
<keyword evidence="2" id="KW-0472">Membrane</keyword>
<keyword evidence="2" id="KW-1133">Transmembrane helix</keyword>
<organism evidence="3 4">
    <name type="scientific">Suillus placidus</name>
    <dbReference type="NCBI Taxonomy" id="48579"/>
    <lineage>
        <taxon>Eukaryota</taxon>
        <taxon>Fungi</taxon>
        <taxon>Dikarya</taxon>
        <taxon>Basidiomycota</taxon>
        <taxon>Agaricomycotina</taxon>
        <taxon>Agaricomycetes</taxon>
        <taxon>Agaricomycetidae</taxon>
        <taxon>Boletales</taxon>
        <taxon>Suillineae</taxon>
        <taxon>Suillaceae</taxon>
        <taxon>Suillus</taxon>
    </lineage>
</organism>
<evidence type="ECO:0000313" key="3">
    <source>
        <dbReference type="EMBL" id="KAG1783116.1"/>
    </source>
</evidence>
<dbReference type="AlphaFoldDB" id="A0A9P7A7X7"/>
<protein>
    <submittedName>
        <fullName evidence="3">Uncharacterized protein</fullName>
    </submittedName>
</protein>